<comment type="subunit">
    <text evidence="4">Interacts with translational regulator CsrA and flagellin(s).</text>
</comment>
<gene>
    <name evidence="4" type="primary">fliW</name>
    <name evidence="5" type="ORF">SAMN02949497_4713</name>
</gene>
<protein>
    <recommendedName>
        <fullName evidence="4">Flagellar assembly factor FliW</fullName>
    </recommendedName>
</protein>
<evidence type="ECO:0000313" key="5">
    <source>
        <dbReference type="EMBL" id="SMF97291.1"/>
    </source>
</evidence>
<dbReference type="STRING" id="1760988.SAMN02949497_4713"/>
<comment type="similarity">
    <text evidence="4">Belongs to the FliW family.</text>
</comment>
<keyword evidence="1 4" id="KW-0963">Cytoplasm</keyword>
<dbReference type="EMBL" id="FXAM01000001">
    <property type="protein sequence ID" value="SMF97291.1"/>
    <property type="molecule type" value="Genomic_DNA"/>
</dbReference>
<proteinExistence type="inferred from homology"/>
<dbReference type="Pfam" id="PF02623">
    <property type="entry name" value="FliW"/>
    <property type="match status" value="1"/>
</dbReference>
<evidence type="ECO:0000256" key="3">
    <source>
        <dbReference type="ARBA" id="ARBA00022845"/>
    </source>
</evidence>
<dbReference type="AlphaFoldDB" id="A0A1Y6D3W4"/>
<keyword evidence="5" id="KW-0282">Flagellum</keyword>
<comment type="function">
    <text evidence="4">Acts as an anti-CsrA protein, binds CsrA and prevents it from repressing translation of its target genes, one of which is flagellin. Binds to flagellin and participates in the assembly of the flagellum.</text>
</comment>
<keyword evidence="2 4" id="KW-1005">Bacterial flagellum biogenesis</keyword>
<keyword evidence="4" id="KW-0143">Chaperone</keyword>
<sequence>MQALPTLAFGEQPIDPDTLIHFPEGIIGFEDCTSFKLFHEEGGEELVYWLQSADRPDLSLSVADPVRFGIHYDFALDDREAALIGLEQPEDAQILLVLYKKADQPGIHGAIGAPLVVNVKNRQALQKVLDNIESGALLNALVHAQTH</sequence>
<keyword evidence="5" id="KW-0966">Cell projection</keyword>
<evidence type="ECO:0000256" key="1">
    <source>
        <dbReference type="ARBA" id="ARBA00022490"/>
    </source>
</evidence>
<evidence type="ECO:0000256" key="2">
    <source>
        <dbReference type="ARBA" id="ARBA00022795"/>
    </source>
</evidence>
<name>A0A1Y6D3W4_9GAMM</name>
<dbReference type="SUPFAM" id="SSF141457">
    <property type="entry name" value="BH3618-like"/>
    <property type="match status" value="1"/>
</dbReference>
<reference evidence="5 6" key="1">
    <citation type="submission" date="2016-12" db="EMBL/GenBank/DDBJ databases">
        <authorList>
            <person name="Song W.-J."/>
            <person name="Kurnit D.M."/>
        </authorList>
    </citation>
    <scope>NUCLEOTIDE SEQUENCE [LARGE SCALE GENOMIC DNA]</scope>
    <source>
        <strain evidence="5 6">175</strain>
    </source>
</reference>
<evidence type="ECO:0000256" key="4">
    <source>
        <dbReference type="HAMAP-Rule" id="MF_01185"/>
    </source>
</evidence>
<dbReference type="PANTHER" id="PTHR39190">
    <property type="entry name" value="FLAGELLAR ASSEMBLY FACTOR FLIW"/>
    <property type="match status" value="1"/>
</dbReference>
<evidence type="ECO:0000313" key="6">
    <source>
        <dbReference type="Proteomes" id="UP000192923"/>
    </source>
</evidence>
<dbReference type="GO" id="GO:0044780">
    <property type="term" value="P:bacterial-type flagellum assembly"/>
    <property type="evidence" value="ECO:0007669"/>
    <property type="project" value="UniProtKB-UniRule"/>
</dbReference>
<accession>A0A1Y6D3W4</accession>
<comment type="subcellular location">
    <subcellularLocation>
        <location evidence="4">Cytoplasm</location>
    </subcellularLocation>
</comment>
<dbReference type="OrthoDB" id="9801235at2"/>
<organism evidence="5 6">
    <name type="scientific">Methylomagnum ishizawai</name>
    <dbReference type="NCBI Taxonomy" id="1760988"/>
    <lineage>
        <taxon>Bacteria</taxon>
        <taxon>Pseudomonadati</taxon>
        <taxon>Pseudomonadota</taxon>
        <taxon>Gammaproteobacteria</taxon>
        <taxon>Methylococcales</taxon>
        <taxon>Methylococcaceae</taxon>
        <taxon>Methylomagnum</taxon>
    </lineage>
</organism>
<dbReference type="Gene3D" id="2.30.290.10">
    <property type="entry name" value="BH3618-like"/>
    <property type="match status" value="1"/>
</dbReference>
<dbReference type="GO" id="GO:0006417">
    <property type="term" value="P:regulation of translation"/>
    <property type="evidence" value="ECO:0007669"/>
    <property type="project" value="UniProtKB-KW"/>
</dbReference>
<dbReference type="InterPro" id="IPR003775">
    <property type="entry name" value="Flagellar_assembly_factor_FliW"/>
</dbReference>
<dbReference type="Proteomes" id="UP000192923">
    <property type="component" value="Unassembled WGS sequence"/>
</dbReference>
<dbReference type="HAMAP" id="MF_01185">
    <property type="entry name" value="FliW"/>
    <property type="match status" value="1"/>
</dbReference>
<keyword evidence="6" id="KW-1185">Reference proteome</keyword>
<dbReference type="GO" id="GO:0005737">
    <property type="term" value="C:cytoplasm"/>
    <property type="evidence" value="ECO:0007669"/>
    <property type="project" value="UniProtKB-SubCell"/>
</dbReference>
<dbReference type="PANTHER" id="PTHR39190:SF1">
    <property type="entry name" value="FLAGELLAR ASSEMBLY FACTOR FLIW"/>
    <property type="match status" value="1"/>
</dbReference>
<dbReference type="InterPro" id="IPR024046">
    <property type="entry name" value="Flagellar_assmbl_FliW_dom_sf"/>
</dbReference>
<keyword evidence="3 4" id="KW-0810">Translation regulation</keyword>
<dbReference type="RefSeq" id="WP_085216092.1">
    <property type="nucleotide sequence ID" value="NZ_FXAM01000001.1"/>
</dbReference>
<keyword evidence="5" id="KW-0969">Cilium</keyword>